<dbReference type="GO" id="GO:0035556">
    <property type="term" value="P:intracellular signal transduction"/>
    <property type="evidence" value="ECO:0007669"/>
    <property type="project" value="TreeGrafter"/>
</dbReference>
<dbReference type="InterPro" id="IPR008466">
    <property type="entry name" value="PPP1R1A/B/C"/>
</dbReference>
<evidence type="ECO:0000256" key="7">
    <source>
        <dbReference type="ARBA" id="ARBA00023272"/>
    </source>
</evidence>
<evidence type="ECO:0000256" key="5">
    <source>
        <dbReference type="ARBA" id="ARBA00022490"/>
    </source>
</evidence>
<dbReference type="Pfam" id="PF05395">
    <property type="entry name" value="DARPP-32"/>
    <property type="match status" value="1"/>
</dbReference>
<dbReference type="EMBL" id="VZTR01038247">
    <property type="protein sequence ID" value="NXT72832.1"/>
    <property type="molecule type" value="Genomic_DNA"/>
</dbReference>
<evidence type="ECO:0000256" key="2">
    <source>
        <dbReference type="ARBA" id="ARBA00004496"/>
    </source>
</evidence>
<feature type="non-terminal residue" evidence="11">
    <location>
        <position position="1"/>
    </location>
</feature>
<keyword evidence="5" id="KW-0963">Cytoplasm</keyword>
<evidence type="ECO:0000256" key="9">
    <source>
        <dbReference type="ARBA" id="ARBA00030254"/>
    </source>
</evidence>
<comment type="function">
    <text evidence="1">Inhibitor of protein-phosphatase 1.</text>
</comment>
<gene>
    <name evidence="11" type="primary">Ppp1r1b</name>
    <name evidence="11" type="ORF">CHAFRE_R14584</name>
</gene>
<keyword evidence="12" id="KW-1185">Reference proteome</keyword>
<dbReference type="PANTHER" id="PTHR15417:SF2">
    <property type="entry name" value="PROTEIN PHOSPHATASE 1 REGULATORY SUBUNIT 1B"/>
    <property type="match status" value="1"/>
</dbReference>
<evidence type="ECO:0000256" key="3">
    <source>
        <dbReference type="ARBA" id="ARBA00007775"/>
    </source>
</evidence>
<accession>A0A7L3EVY6</accession>
<dbReference type="GO" id="GO:0005737">
    <property type="term" value="C:cytoplasm"/>
    <property type="evidence" value="ECO:0007669"/>
    <property type="project" value="UniProtKB-SubCell"/>
</dbReference>
<proteinExistence type="inferred from homology"/>
<dbReference type="GO" id="GO:0004864">
    <property type="term" value="F:protein phosphatase inhibitor activity"/>
    <property type="evidence" value="ECO:0007669"/>
    <property type="project" value="UniProtKB-KW"/>
</dbReference>
<evidence type="ECO:0000256" key="10">
    <source>
        <dbReference type="SAM" id="MobiDB-lite"/>
    </source>
</evidence>
<dbReference type="PANTHER" id="PTHR15417">
    <property type="entry name" value="PROTEIN PHOSPHATASE INHIBITOR AND DOPAMINE- AND CAMP-REGULATED NEURONAL PHOSPHOPROTEIN"/>
    <property type="match status" value="1"/>
</dbReference>
<keyword evidence="7" id="KW-0650">Protein phosphatase inhibitor</keyword>
<name>A0A7L3EVY6_9PASS</name>
<feature type="non-terminal residue" evidence="11">
    <location>
        <position position="87"/>
    </location>
</feature>
<comment type="subcellular location">
    <subcellularLocation>
        <location evidence="2">Cytoplasm</location>
    </subcellularLocation>
</comment>
<evidence type="ECO:0000256" key="4">
    <source>
        <dbReference type="ARBA" id="ARBA00020090"/>
    </source>
</evidence>
<feature type="region of interest" description="Disordered" evidence="10">
    <location>
        <begin position="1"/>
        <end position="87"/>
    </location>
</feature>
<feature type="compositionally biased region" description="Basic residues" evidence="10">
    <location>
        <begin position="1"/>
        <end position="10"/>
    </location>
</feature>
<keyword evidence="6" id="KW-0597">Phosphoprotein</keyword>
<evidence type="ECO:0000313" key="12">
    <source>
        <dbReference type="Proteomes" id="UP000563107"/>
    </source>
</evidence>
<comment type="similarity">
    <text evidence="3">Belongs to the protein phosphatase inhibitor 1 family.</text>
</comment>
<dbReference type="Proteomes" id="UP000563107">
    <property type="component" value="Unassembled WGS sequence"/>
</dbReference>
<evidence type="ECO:0000256" key="8">
    <source>
        <dbReference type="ARBA" id="ARBA00029874"/>
    </source>
</evidence>
<comment type="caution">
    <text evidence="11">The sequence shown here is derived from an EMBL/GenBank/DDBJ whole genome shotgun (WGS) entry which is preliminary data.</text>
</comment>
<reference evidence="11 12" key="1">
    <citation type="submission" date="2019-09" db="EMBL/GenBank/DDBJ databases">
        <title>Bird 10,000 Genomes (B10K) Project - Family phase.</title>
        <authorList>
            <person name="Zhang G."/>
        </authorList>
    </citation>
    <scope>NUCLEOTIDE SEQUENCE [LARGE SCALE GENOMIC DNA]</scope>
    <source>
        <strain evidence="11">B10K-DU-012-41</strain>
    </source>
</reference>
<sequence length="87" mass="9279">AVPQIRRRRPTPAMLFQLSEHSSPEDENLPYQVSGRRDPTDRAPLSCPVSPGKVIGARGLSAPSRHGHTAPAPGTGTRDGDMEPSQA</sequence>
<protein>
    <recommendedName>
        <fullName evidence="4">Protein phosphatase 1 regulatory subunit 1B</fullName>
    </recommendedName>
    <alternativeName>
        <fullName evidence="8">DARPP-32</fullName>
    </alternativeName>
    <alternativeName>
        <fullName evidence="9">Dopamine- and cAMP-regulated neuronal phosphoprotein</fullName>
    </alternativeName>
</protein>
<evidence type="ECO:0000256" key="1">
    <source>
        <dbReference type="ARBA" id="ARBA00002900"/>
    </source>
</evidence>
<organism evidence="11 12">
    <name type="scientific">Chaetops frenatus</name>
    <name type="common">Rufous rock-jumper</name>
    <dbReference type="NCBI Taxonomy" id="221966"/>
    <lineage>
        <taxon>Eukaryota</taxon>
        <taxon>Metazoa</taxon>
        <taxon>Chordata</taxon>
        <taxon>Craniata</taxon>
        <taxon>Vertebrata</taxon>
        <taxon>Euteleostomi</taxon>
        <taxon>Archelosauria</taxon>
        <taxon>Archosauria</taxon>
        <taxon>Dinosauria</taxon>
        <taxon>Saurischia</taxon>
        <taxon>Theropoda</taxon>
        <taxon>Coelurosauria</taxon>
        <taxon>Aves</taxon>
        <taxon>Neognathae</taxon>
        <taxon>Neoaves</taxon>
        <taxon>Telluraves</taxon>
        <taxon>Australaves</taxon>
        <taxon>Passeriformes</taxon>
        <taxon>Picathartidae</taxon>
        <taxon>Chaetops</taxon>
    </lineage>
</organism>
<evidence type="ECO:0000313" key="11">
    <source>
        <dbReference type="EMBL" id="NXT72832.1"/>
    </source>
</evidence>
<evidence type="ECO:0000256" key="6">
    <source>
        <dbReference type="ARBA" id="ARBA00022553"/>
    </source>
</evidence>
<dbReference type="AlphaFoldDB" id="A0A7L3EVY6"/>